<evidence type="ECO:0000259" key="6">
    <source>
        <dbReference type="PROSITE" id="PS51194"/>
    </source>
</evidence>
<feature type="compositionally biased region" description="Polar residues" evidence="4">
    <location>
        <begin position="1122"/>
        <end position="1141"/>
    </location>
</feature>
<evidence type="ECO:0000256" key="3">
    <source>
        <dbReference type="ARBA" id="ARBA00022840"/>
    </source>
</evidence>
<accession>A0A8H5LJL4</accession>
<dbReference type="SUPFAM" id="SSF52540">
    <property type="entry name" value="P-loop containing nucleoside triphosphate hydrolases"/>
    <property type="match status" value="2"/>
</dbReference>
<dbReference type="CDD" id="cd18793">
    <property type="entry name" value="SF2_C_SNF"/>
    <property type="match status" value="1"/>
</dbReference>
<feature type="domain" description="Helicase C-terminal" evidence="6">
    <location>
        <begin position="808"/>
        <end position="962"/>
    </location>
</feature>
<evidence type="ECO:0000313" key="7">
    <source>
        <dbReference type="EMBL" id="KAF5359468.1"/>
    </source>
</evidence>
<dbReference type="Gene3D" id="3.40.50.300">
    <property type="entry name" value="P-loop containing nucleotide triphosphate hydrolases"/>
    <property type="match status" value="1"/>
</dbReference>
<keyword evidence="8" id="KW-1185">Reference proteome</keyword>
<dbReference type="PANTHER" id="PTHR10799">
    <property type="entry name" value="SNF2/RAD54 HELICASE FAMILY"/>
    <property type="match status" value="1"/>
</dbReference>
<dbReference type="InterPro" id="IPR027417">
    <property type="entry name" value="P-loop_NTPase"/>
</dbReference>
<gene>
    <name evidence="7" type="ORF">D9756_003664</name>
</gene>
<dbReference type="Pfam" id="PF00271">
    <property type="entry name" value="Helicase_C"/>
    <property type="match status" value="1"/>
</dbReference>
<proteinExistence type="predicted"/>
<dbReference type="Proteomes" id="UP000559027">
    <property type="component" value="Unassembled WGS sequence"/>
</dbReference>
<dbReference type="Gene3D" id="3.40.50.10810">
    <property type="entry name" value="Tandem AAA-ATPase domain"/>
    <property type="match status" value="1"/>
</dbReference>
<evidence type="ECO:0000256" key="2">
    <source>
        <dbReference type="ARBA" id="ARBA00022801"/>
    </source>
</evidence>
<dbReference type="InterPro" id="IPR000330">
    <property type="entry name" value="SNF2_N"/>
</dbReference>
<dbReference type="InterPro" id="IPR001650">
    <property type="entry name" value="Helicase_C-like"/>
</dbReference>
<keyword evidence="1" id="KW-0547">Nucleotide-binding</keyword>
<dbReference type="PROSITE" id="PS51194">
    <property type="entry name" value="HELICASE_CTER"/>
    <property type="match status" value="1"/>
</dbReference>
<dbReference type="Pfam" id="PF00176">
    <property type="entry name" value="SNF2-rel_dom"/>
    <property type="match status" value="1"/>
</dbReference>
<feature type="domain" description="Helicase ATP-binding" evidence="5">
    <location>
        <begin position="422"/>
        <end position="647"/>
    </location>
</feature>
<evidence type="ECO:0000256" key="1">
    <source>
        <dbReference type="ARBA" id="ARBA00022741"/>
    </source>
</evidence>
<dbReference type="OrthoDB" id="3270319at2759"/>
<dbReference type="GO" id="GO:0016787">
    <property type="term" value="F:hydrolase activity"/>
    <property type="evidence" value="ECO:0007669"/>
    <property type="project" value="UniProtKB-KW"/>
</dbReference>
<feature type="compositionally biased region" description="Basic residues" evidence="4">
    <location>
        <begin position="984"/>
        <end position="996"/>
    </location>
</feature>
<evidence type="ECO:0000313" key="8">
    <source>
        <dbReference type="Proteomes" id="UP000559027"/>
    </source>
</evidence>
<comment type="caution">
    <text evidence="7">The sequence shown here is derived from an EMBL/GenBank/DDBJ whole genome shotgun (WGS) entry which is preliminary data.</text>
</comment>
<reference evidence="7 8" key="1">
    <citation type="journal article" date="2020" name="ISME J.">
        <title>Uncovering the hidden diversity of litter-decomposition mechanisms in mushroom-forming fungi.</title>
        <authorList>
            <person name="Floudas D."/>
            <person name="Bentzer J."/>
            <person name="Ahren D."/>
            <person name="Johansson T."/>
            <person name="Persson P."/>
            <person name="Tunlid A."/>
        </authorList>
    </citation>
    <scope>NUCLEOTIDE SEQUENCE [LARGE SCALE GENOMIC DNA]</scope>
    <source>
        <strain evidence="7 8">CBS 146.42</strain>
    </source>
</reference>
<keyword evidence="2" id="KW-0378">Hydrolase</keyword>
<dbReference type="PROSITE" id="PS51192">
    <property type="entry name" value="HELICASE_ATP_BIND_1"/>
    <property type="match status" value="1"/>
</dbReference>
<dbReference type="SMART" id="SM00487">
    <property type="entry name" value="DEXDc"/>
    <property type="match status" value="1"/>
</dbReference>
<dbReference type="EMBL" id="JAACJO010000004">
    <property type="protein sequence ID" value="KAF5359468.1"/>
    <property type="molecule type" value="Genomic_DNA"/>
</dbReference>
<evidence type="ECO:0000256" key="4">
    <source>
        <dbReference type="SAM" id="MobiDB-lite"/>
    </source>
</evidence>
<evidence type="ECO:0008006" key="9">
    <source>
        <dbReference type="Google" id="ProtNLM"/>
    </source>
</evidence>
<dbReference type="SMART" id="SM00490">
    <property type="entry name" value="HELICc"/>
    <property type="match status" value="1"/>
</dbReference>
<protein>
    <recommendedName>
        <fullName evidence="9">P-loop containing nucleoside triphosphate hydrolase protein</fullName>
    </recommendedName>
</protein>
<feature type="region of interest" description="Disordered" evidence="4">
    <location>
        <begin position="1236"/>
        <end position="1371"/>
    </location>
</feature>
<feature type="compositionally biased region" description="Low complexity" evidence="4">
    <location>
        <begin position="1091"/>
        <end position="1101"/>
    </location>
</feature>
<keyword evidence="3" id="KW-0067">ATP-binding</keyword>
<dbReference type="InterPro" id="IPR038718">
    <property type="entry name" value="SNF2-like_sf"/>
</dbReference>
<evidence type="ECO:0000259" key="5">
    <source>
        <dbReference type="PROSITE" id="PS51192"/>
    </source>
</evidence>
<sequence length="1371" mass="152462">MIHTVGCALMRLHAFDGAPWQWPAWQERTGIYHGLFPADDKLLPKGWTRQNAVDVHSYFQNYSAQPSEEKKQQYQSKTPHPGKAVWHEFMKRNWPRWNIHDAVVEELKEWDVHPTAILIREHNGEVSQWPHADSYSAIILNTLGLKLFGEEAFLPKSETLPLSIRKNLSIFVQRSWDSIRKSVKQLKTNATKVEEEARSSFAVLELGNLTLKNVGKAIRDVAKWKEVSELYNTAENIKKAEEMLGDLQVIMETLGAQIPKEKRVARKGFSGSYSNWILANLLFITVTGSCKVSTKALLTLATQEDVTELLNIYHDYFEANAEDDEEQPLVNSPLVEKHLHEGDFGMEDEAAMSSELLAQRLGFLTGLPPQFNTHRHRAGISPWDSPETFAQEPIPAELSPLNLHWHQLAGTHSIIRSIFIQAKDAQHTKGVLVADNVGLGKTTQTITFIAFLNQAIYLQSTNRGPPPVLAERPFLAGASKIPSHPHLIICPGTLVKQWVSELKTLMLPKKVDILIYDKSNEGEKFWGPSGPIKSSLHQAHNIVILASQSVLANEFRETHMIRKRGRNSRPWDIPPQKPRGSLSNTLFGQWFLTITIDEAHHMRNLGIKHSAALCVLERTTIRLIMTATPLHTAPKDISALGRLVGIPHFLDETSYIEEKGDNSRMRKAKKLDDDGEALKAERLQVVRRLQTQIKGHFLRRTTDSKDFTGEPLIPLPPYIVFVGVLDLTTREMEIIKDRSEAAKAATAVGYAKEDPSDTFPTFKSLDEWEQSKSTKMDICARVCAHYLTHDDVEDVKFENGQAVFPTVTMEQGRDYPRQRRIIIYAEFTSMAPLLRNVLYLYGVKTLAINGKISLEERDKRVKRLYDANDDSRVLIFSSVGSAGLNLAAADIVIFFDQPWSSQDECQIIGRAHRQPQQKTVKVIYLLANDSADLLMNAMARNKRDMFDAFVNKELREELQTILEGHVPELPEVDDEEQQAEREKAKSKKPSKRRRRQIVIDDDEPTPHSNAESSPRPLAGDAVSDVHMSDAALSTDVPPLADPSSASEHEMDIDMAEQSSFSIQGRTITKFLDTNPEEEVVEPCNSEFVLEPGSPGSPGSPTGSPPHKKARKESIENRAPFQGSKSNSKYMSEISNQPTSSVERGRNESSTTTGAGTSSSKQTLLSVTSGSDVLQVRSNLALANATTISSTAAINPAQQQLEETMLQLAGTVDPTVLAQVRSLLAGNISAMQDQTSPTAIMGHSPINTAHPPTAVKPEKQPTRSKKVPQKPVARPPIQAAPRQFLVPSQQVPHRQDTDSGTNASSSTTALPSSQPPRSQSLSTLPSSSTPLPEPSSSSQTPSRTPKLLNQVTVPPKSALTGVRPQKSQQRRT</sequence>
<dbReference type="InterPro" id="IPR049730">
    <property type="entry name" value="SNF2/RAD54-like_C"/>
</dbReference>
<feature type="region of interest" description="Disordered" evidence="4">
    <location>
        <begin position="965"/>
        <end position="1022"/>
    </location>
</feature>
<feature type="compositionally biased region" description="Polar residues" evidence="4">
    <location>
        <begin position="1285"/>
        <end position="1308"/>
    </location>
</feature>
<dbReference type="InterPro" id="IPR014001">
    <property type="entry name" value="Helicase_ATP-bd"/>
</dbReference>
<feature type="region of interest" description="Disordered" evidence="4">
    <location>
        <begin position="1057"/>
        <end position="1163"/>
    </location>
</feature>
<organism evidence="7 8">
    <name type="scientific">Leucocoprinus leucothites</name>
    <dbReference type="NCBI Taxonomy" id="201217"/>
    <lineage>
        <taxon>Eukaryota</taxon>
        <taxon>Fungi</taxon>
        <taxon>Dikarya</taxon>
        <taxon>Basidiomycota</taxon>
        <taxon>Agaricomycotina</taxon>
        <taxon>Agaricomycetes</taxon>
        <taxon>Agaricomycetidae</taxon>
        <taxon>Agaricales</taxon>
        <taxon>Agaricineae</taxon>
        <taxon>Agaricaceae</taxon>
        <taxon>Leucocoprinus</taxon>
    </lineage>
</organism>
<dbReference type="GO" id="GO:0005524">
    <property type="term" value="F:ATP binding"/>
    <property type="evidence" value="ECO:0007669"/>
    <property type="project" value="InterPro"/>
</dbReference>
<feature type="compositionally biased region" description="Polar residues" evidence="4">
    <location>
        <begin position="1057"/>
        <end position="1066"/>
    </location>
</feature>
<feature type="compositionally biased region" description="Low complexity" evidence="4">
    <location>
        <begin position="1309"/>
        <end position="1344"/>
    </location>
</feature>
<feature type="compositionally biased region" description="Low complexity" evidence="4">
    <location>
        <begin position="1148"/>
        <end position="1159"/>
    </location>
</feature>
<name>A0A8H5LJL4_9AGAR</name>